<accession>A0A504Z2M1</accession>
<dbReference type="CDD" id="cd23158">
    <property type="entry name" value="Prefoldin_UXT"/>
    <property type="match status" value="1"/>
</dbReference>
<dbReference type="Proteomes" id="UP000316759">
    <property type="component" value="Unassembled WGS sequence"/>
</dbReference>
<gene>
    <name evidence="2" type="ORF">FGIG_03695</name>
</gene>
<comment type="similarity">
    <text evidence="1">Belongs to the UXT family.</text>
</comment>
<dbReference type="PANTHER" id="PTHR13345">
    <property type="entry name" value="MEDIATOR OF RNA POLYMERASE II TRANSCRIPTION SUBUNIT 10"/>
    <property type="match status" value="1"/>
</dbReference>
<dbReference type="Pfam" id="PF02996">
    <property type="entry name" value="Prefoldin"/>
    <property type="match status" value="1"/>
</dbReference>
<protein>
    <submittedName>
        <fullName evidence="2">Ubiquitously-expressed transcript</fullName>
    </submittedName>
</protein>
<name>A0A504Z2M1_FASGI</name>
<dbReference type="InterPro" id="IPR004127">
    <property type="entry name" value="Prefoldin_subunit_alpha"/>
</dbReference>
<dbReference type="InterPro" id="IPR003994">
    <property type="entry name" value="UXT"/>
</dbReference>
<evidence type="ECO:0000313" key="2">
    <source>
        <dbReference type="EMBL" id="TPP64218.1"/>
    </source>
</evidence>
<reference evidence="2 3" key="1">
    <citation type="submission" date="2019-04" db="EMBL/GenBank/DDBJ databases">
        <title>Annotation for the trematode Fasciola gigantica.</title>
        <authorList>
            <person name="Choi Y.-J."/>
        </authorList>
    </citation>
    <scope>NUCLEOTIDE SEQUENCE [LARGE SCALE GENOMIC DNA]</scope>
    <source>
        <strain evidence="2">Uganda_cow_1</strain>
    </source>
</reference>
<sequence>MSHDLSGRIQKIEAHINETLRRDLKKTLDEGDQYYAEISEYLQLRNLLEKLDCSNMTHENMKTMVDLGCNIYAKAVIPSLERIYVDVGLGFHLECERNEAVKIIESRIAFLNERAMVYKQKANSIKARIKLLLEGLRELQNIPRAEPKAHRDF</sequence>
<dbReference type="GO" id="GO:0045944">
    <property type="term" value="P:positive regulation of transcription by RNA polymerase II"/>
    <property type="evidence" value="ECO:0007669"/>
    <property type="project" value="TreeGrafter"/>
</dbReference>
<dbReference type="AlphaFoldDB" id="A0A504Z2M1"/>
<dbReference type="PRINTS" id="PR01502">
    <property type="entry name" value="UXTPROTEIN"/>
</dbReference>
<dbReference type="EMBL" id="SUNJ01004702">
    <property type="protein sequence ID" value="TPP64218.1"/>
    <property type="molecule type" value="Genomic_DNA"/>
</dbReference>
<dbReference type="SUPFAM" id="SSF46579">
    <property type="entry name" value="Prefoldin"/>
    <property type="match status" value="1"/>
</dbReference>
<evidence type="ECO:0000313" key="3">
    <source>
        <dbReference type="Proteomes" id="UP000316759"/>
    </source>
</evidence>
<comment type="caution">
    <text evidence="2">The sequence shown here is derived from an EMBL/GenBank/DDBJ whole genome shotgun (WGS) entry which is preliminary data.</text>
</comment>
<dbReference type="GO" id="GO:0003714">
    <property type="term" value="F:transcription corepressor activity"/>
    <property type="evidence" value="ECO:0007669"/>
    <property type="project" value="InterPro"/>
</dbReference>
<dbReference type="Gene3D" id="1.10.287.370">
    <property type="match status" value="1"/>
</dbReference>
<dbReference type="InterPro" id="IPR009053">
    <property type="entry name" value="Prefoldin"/>
</dbReference>
<dbReference type="GO" id="GO:0016592">
    <property type="term" value="C:mediator complex"/>
    <property type="evidence" value="ECO:0007669"/>
    <property type="project" value="TreeGrafter"/>
</dbReference>
<dbReference type="OrthoDB" id="433124at2759"/>
<dbReference type="PANTHER" id="PTHR13345:SF9">
    <property type="entry name" value="PROTEIN UXT"/>
    <property type="match status" value="1"/>
</dbReference>
<keyword evidence="3" id="KW-1185">Reference proteome</keyword>
<proteinExistence type="inferred from homology"/>
<dbReference type="STRING" id="46835.A0A504Z2M1"/>
<evidence type="ECO:0000256" key="1">
    <source>
        <dbReference type="ARBA" id="ARBA00007666"/>
    </source>
</evidence>
<organism evidence="2 3">
    <name type="scientific">Fasciola gigantica</name>
    <name type="common">Giant liver fluke</name>
    <dbReference type="NCBI Taxonomy" id="46835"/>
    <lineage>
        <taxon>Eukaryota</taxon>
        <taxon>Metazoa</taxon>
        <taxon>Spiralia</taxon>
        <taxon>Lophotrochozoa</taxon>
        <taxon>Platyhelminthes</taxon>
        <taxon>Trematoda</taxon>
        <taxon>Digenea</taxon>
        <taxon>Plagiorchiida</taxon>
        <taxon>Echinostomata</taxon>
        <taxon>Echinostomatoidea</taxon>
        <taxon>Fasciolidae</taxon>
        <taxon>Fasciola</taxon>
    </lineage>
</organism>
<dbReference type="GO" id="GO:0000122">
    <property type="term" value="P:negative regulation of transcription by RNA polymerase II"/>
    <property type="evidence" value="ECO:0007669"/>
    <property type="project" value="InterPro"/>
</dbReference>